<organism evidence="2 3">
    <name type="scientific">Macrosiphum euphorbiae</name>
    <name type="common">potato aphid</name>
    <dbReference type="NCBI Taxonomy" id="13131"/>
    <lineage>
        <taxon>Eukaryota</taxon>
        <taxon>Metazoa</taxon>
        <taxon>Ecdysozoa</taxon>
        <taxon>Arthropoda</taxon>
        <taxon>Hexapoda</taxon>
        <taxon>Insecta</taxon>
        <taxon>Pterygota</taxon>
        <taxon>Neoptera</taxon>
        <taxon>Paraneoptera</taxon>
        <taxon>Hemiptera</taxon>
        <taxon>Sternorrhyncha</taxon>
        <taxon>Aphidomorpha</taxon>
        <taxon>Aphidoidea</taxon>
        <taxon>Aphididae</taxon>
        <taxon>Macrosiphini</taxon>
        <taxon>Macrosiphum</taxon>
    </lineage>
</organism>
<dbReference type="Proteomes" id="UP001160148">
    <property type="component" value="Unassembled WGS sequence"/>
</dbReference>
<feature type="transmembrane region" description="Helical" evidence="1">
    <location>
        <begin position="98"/>
        <end position="118"/>
    </location>
</feature>
<name>A0AAV0VW27_9HEMI</name>
<dbReference type="PANTHER" id="PTHR34651:SF1">
    <property type="entry name" value="SIMILAR TO ENSANGP00000021391"/>
    <property type="match status" value="1"/>
</dbReference>
<dbReference type="InterPro" id="IPR029245">
    <property type="entry name" value="DUF4528"/>
</dbReference>
<keyword evidence="3" id="KW-1185">Reference proteome</keyword>
<reference evidence="2 3" key="1">
    <citation type="submission" date="2023-01" db="EMBL/GenBank/DDBJ databases">
        <authorList>
            <person name="Whitehead M."/>
        </authorList>
    </citation>
    <scope>NUCLEOTIDE SEQUENCE [LARGE SCALE GENOMIC DNA]</scope>
</reference>
<evidence type="ECO:0000256" key="1">
    <source>
        <dbReference type="SAM" id="Phobius"/>
    </source>
</evidence>
<keyword evidence="1" id="KW-0472">Membrane</keyword>
<protein>
    <submittedName>
        <fullName evidence="2">Uncharacterized protein</fullName>
    </submittedName>
</protein>
<evidence type="ECO:0000313" key="3">
    <source>
        <dbReference type="Proteomes" id="UP001160148"/>
    </source>
</evidence>
<dbReference type="Pfam" id="PF15031">
    <property type="entry name" value="DUF4528"/>
    <property type="match status" value="1"/>
</dbReference>
<gene>
    <name evidence="2" type="ORF">MEUPH1_LOCUS5173</name>
</gene>
<keyword evidence="1" id="KW-1133">Transmembrane helix</keyword>
<accession>A0AAV0VW27</accession>
<keyword evidence="1" id="KW-0812">Transmembrane</keyword>
<evidence type="ECO:0000313" key="2">
    <source>
        <dbReference type="EMBL" id="CAI6348507.1"/>
    </source>
</evidence>
<comment type="caution">
    <text evidence="2">The sequence shown here is derived from an EMBL/GenBank/DDBJ whole genome shotgun (WGS) entry which is preliminary data.</text>
</comment>
<proteinExistence type="predicted"/>
<dbReference type="EMBL" id="CARXXK010000001">
    <property type="protein sequence ID" value="CAI6348507.1"/>
    <property type="molecule type" value="Genomic_DNA"/>
</dbReference>
<sequence>MMSKVLQNLIGRHRLPQASTVLTNYLRQTDEPPWTSFFVKYTSVIDDQRGRSHFNWKTGDSNYHILRSGCFPYIKYHCTKRPYEDLRVEDRLFNILKIVNLGIPLLLYGFSAVFMISYKEIVKTPEGDVYVYFLLKEDKGSTH</sequence>
<dbReference type="PANTHER" id="PTHR34651">
    <property type="entry name" value="SIMILAR TO ENSANGP00000021391"/>
    <property type="match status" value="1"/>
</dbReference>
<dbReference type="AlphaFoldDB" id="A0AAV0VW27"/>